<protein>
    <submittedName>
        <fullName evidence="2">Genomic scaffold, ProqFM164S02</fullName>
    </submittedName>
</protein>
<name>W6QTM7_PENRF</name>
<evidence type="ECO:0000256" key="1">
    <source>
        <dbReference type="SAM" id="MobiDB-lite"/>
    </source>
</evidence>
<accession>W6QTM7</accession>
<reference evidence="2" key="1">
    <citation type="journal article" date="2014" name="Nat. Commun.">
        <title>Multiple recent horizontal transfers of a large genomic region in cheese making fungi.</title>
        <authorList>
            <person name="Cheeseman K."/>
            <person name="Ropars J."/>
            <person name="Renault P."/>
            <person name="Dupont J."/>
            <person name="Gouzy J."/>
            <person name="Branca A."/>
            <person name="Abraham A.L."/>
            <person name="Ceppi M."/>
            <person name="Conseiller E."/>
            <person name="Debuchy R."/>
            <person name="Malagnac F."/>
            <person name="Goarin A."/>
            <person name="Silar P."/>
            <person name="Lacoste S."/>
            <person name="Sallet E."/>
            <person name="Bensimon A."/>
            <person name="Giraud T."/>
            <person name="Brygoo Y."/>
        </authorList>
    </citation>
    <scope>NUCLEOTIDE SEQUENCE [LARGE SCALE GENOMIC DNA]</scope>
    <source>
        <strain evidence="2">FM164</strain>
    </source>
</reference>
<keyword evidence="3" id="KW-1185">Reference proteome</keyword>
<feature type="compositionally biased region" description="Polar residues" evidence="1">
    <location>
        <begin position="1"/>
        <end position="15"/>
    </location>
</feature>
<sequence>MCASRQTQRVNTSIALATKHHVQVKSKPSRKPSRKRKHPTAGESVYLHPTGTRKRLPVEALFRRSRPKLEEKIKPLKVALFICWGLVRLLYMPPEEKHYWLN</sequence>
<proteinExistence type="predicted"/>
<feature type="compositionally biased region" description="Basic residues" evidence="1">
    <location>
        <begin position="18"/>
        <end position="39"/>
    </location>
</feature>
<dbReference type="AlphaFoldDB" id="W6QTM7"/>
<dbReference type="Proteomes" id="UP000030686">
    <property type="component" value="Unassembled WGS sequence"/>
</dbReference>
<feature type="region of interest" description="Disordered" evidence="1">
    <location>
        <begin position="1"/>
        <end position="49"/>
    </location>
</feature>
<evidence type="ECO:0000313" key="3">
    <source>
        <dbReference type="Proteomes" id="UP000030686"/>
    </source>
</evidence>
<gene>
    <name evidence="2" type="ORF">PROQFM164_S02g003048</name>
</gene>
<dbReference type="EMBL" id="HG792016">
    <property type="protein sequence ID" value="CDM32897.1"/>
    <property type="molecule type" value="Genomic_DNA"/>
</dbReference>
<organism evidence="2 3">
    <name type="scientific">Penicillium roqueforti (strain FM164)</name>
    <dbReference type="NCBI Taxonomy" id="1365484"/>
    <lineage>
        <taxon>Eukaryota</taxon>
        <taxon>Fungi</taxon>
        <taxon>Dikarya</taxon>
        <taxon>Ascomycota</taxon>
        <taxon>Pezizomycotina</taxon>
        <taxon>Eurotiomycetes</taxon>
        <taxon>Eurotiomycetidae</taxon>
        <taxon>Eurotiales</taxon>
        <taxon>Aspergillaceae</taxon>
        <taxon>Penicillium</taxon>
    </lineage>
</organism>
<evidence type="ECO:0000313" key="2">
    <source>
        <dbReference type="EMBL" id="CDM32897.1"/>
    </source>
</evidence>